<dbReference type="AlphaFoldDB" id="A0A0K6FZU1"/>
<accession>A0A0K6FZU1</accession>
<evidence type="ECO:0000313" key="1">
    <source>
        <dbReference type="EMBL" id="CUA71644.1"/>
    </source>
</evidence>
<evidence type="ECO:0008006" key="3">
    <source>
        <dbReference type="Google" id="ProtNLM"/>
    </source>
</evidence>
<keyword evidence="2" id="KW-1185">Reference proteome</keyword>
<dbReference type="Proteomes" id="UP000044841">
    <property type="component" value="Unassembled WGS sequence"/>
</dbReference>
<reference evidence="1 2" key="1">
    <citation type="submission" date="2015-07" db="EMBL/GenBank/DDBJ databases">
        <authorList>
            <person name="Noorani M."/>
        </authorList>
    </citation>
    <scope>NUCLEOTIDE SEQUENCE [LARGE SCALE GENOMIC DNA]</scope>
    <source>
        <strain evidence="1">BBA 69670</strain>
    </source>
</reference>
<proteinExistence type="predicted"/>
<evidence type="ECO:0000313" key="2">
    <source>
        <dbReference type="Proteomes" id="UP000044841"/>
    </source>
</evidence>
<name>A0A0K6FZU1_9AGAM</name>
<dbReference type="EMBL" id="CYGV01001255">
    <property type="protein sequence ID" value="CUA71644.1"/>
    <property type="molecule type" value="Genomic_DNA"/>
</dbReference>
<protein>
    <recommendedName>
        <fullName evidence="3">RNase H type-1 domain-containing protein</fullName>
    </recommendedName>
</protein>
<gene>
    <name evidence="1" type="ORF">RSOLAG22IIIB_09749</name>
</gene>
<organism evidence="1 2">
    <name type="scientific">Rhizoctonia solani</name>
    <dbReference type="NCBI Taxonomy" id="456999"/>
    <lineage>
        <taxon>Eukaryota</taxon>
        <taxon>Fungi</taxon>
        <taxon>Dikarya</taxon>
        <taxon>Basidiomycota</taxon>
        <taxon>Agaricomycotina</taxon>
        <taxon>Agaricomycetes</taxon>
        <taxon>Cantharellales</taxon>
        <taxon>Ceratobasidiaceae</taxon>
        <taxon>Rhizoctonia</taxon>
    </lineage>
</organism>
<sequence>MFNHFRGAVLGLQRPLYSGVTLSFVRHASSKTPDLKPKILQQSGRRVYTNSASLAQEQHTPIQCWVDANIKHGLIAVVIGNKYKAFRTKPQEGTAGRNIHWAETVAFELLAHVLLAQKFTGSVTVHSDSKAAIGAFSGLKNRDHLVAASSARLQAQRPLWPFQIQAQWVASEYNVADPLTRGKPIASGYEELDGSFELSETLEPFVYQN</sequence>